<dbReference type="InterPro" id="IPR000121">
    <property type="entry name" value="PEP_util_C"/>
</dbReference>
<organism evidence="2 3">
    <name type="scientific">Saccharomonospora amisosensis</name>
    <dbReference type="NCBI Taxonomy" id="1128677"/>
    <lineage>
        <taxon>Bacteria</taxon>
        <taxon>Bacillati</taxon>
        <taxon>Actinomycetota</taxon>
        <taxon>Actinomycetes</taxon>
        <taxon>Pseudonocardiales</taxon>
        <taxon>Pseudonocardiaceae</taxon>
        <taxon>Saccharomonospora</taxon>
    </lineage>
</organism>
<dbReference type="Gene3D" id="3.20.20.60">
    <property type="entry name" value="Phosphoenolpyruvate-binding domains"/>
    <property type="match status" value="1"/>
</dbReference>
<evidence type="ECO:0000259" key="1">
    <source>
        <dbReference type="Pfam" id="PF02896"/>
    </source>
</evidence>
<dbReference type="InterPro" id="IPR050499">
    <property type="entry name" value="PEP-utilizing_PTS_enzyme"/>
</dbReference>
<dbReference type="RefSeq" id="WP_313886711.1">
    <property type="nucleotide sequence ID" value="NZ_JAAOYM010000001.1"/>
</dbReference>
<keyword evidence="2" id="KW-0808">Transferase</keyword>
<dbReference type="GO" id="GO:0016301">
    <property type="term" value="F:kinase activity"/>
    <property type="evidence" value="ECO:0007669"/>
    <property type="project" value="UniProtKB-KW"/>
</dbReference>
<dbReference type="AlphaFoldDB" id="A0A7X5ZQG6"/>
<name>A0A7X5ZQG6_9PSEU</name>
<accession>A0A7X5ZQG6</accession>
<sequence length="114" mass="12047">MAPPTSQGTPPGIEGVGLLRTEFLFLHRTDPPTTDQQQRANTEVSAALPGRKIVVRSLDAGADKPLPFLGFAPEDNPALGVRGLRTARERPDVLTDQLRSVANAAARPPAPTCG</sequence>
<proteinExistence type="predicted"/>
<dbReference type="InterPro" id="IPR015813">
    <property type="entry name" value="Pyrv/PenolPyrv_kinase-like_dom"/>
</dbReference>
<dbReference type="Pfam" id="PF02896">
    <property type="entry name" value="PEP-utilizers_C"/>
    <property type="match status" value="1"/>
</dbReference>
<feature type="domain" description="PEP-utilising enzyme C-terminal" evidence="1">
    <location>
        <begin position="12"/>
        <end position="106"/>
    </location>
</feature>
<keyword evidence="2" id="KW-0670">Pyruvate</keyword>
<dbReference type="PANTHER" id="PTHR46244:SF3">
    <property type="entry name" value="PHOSPHOENOLPYRUVATE-PROTEIN PHOSPHOTRANSFERASE"/>
    <property type="match status" value="1"/>
</dbReference>
<dbReference type="EMBL" id="JAAOYM010000001">
    <property type="protein sequence ID" value="NIJ11456.1"/>
    <property type="molecule type" value="Genomic_DNA"/>
</dbReference>
<reference evidence="2 3" key="1">
    <citation type="submission" date="2020-03" db="EMBL/GenBank/DDBJ databases">
        <title>Sequencing the genomes of 1000 actinobacteria strains.</title>
        <authorList>
            <person name="Klenk H.-P."/>
        </authorList>
    </citation>
    <scope>NUCLEOTIDE SEQUENCE [LARGE SCALE GENOMIC DNA]</scope>
    <source>
        <strain evidence="2 3">DSM 45685</strain>
    </source>
</reference>
<evidence type="ECO:0000313" key="2">
    <source>
        <dbReference type="EMBL" id="NIJ11456.1"/>
    </source>
</evidence>
<dbReference type="PANTHER" id="PTHR46244">
    <property type="entry name" value="PHOSPHOENOLPYRUVATE-PROTEIN PHOSPHOTRANSFERASE"/>
    <property type="match status" value="1"/>
</dbReference>
<keyword evidence="2" id="KW-0418">Kinase</keyword>
<dbReference type="InterPro" id="IPR040442">
    <property type="entry name" value="Pyrv_kinase-like_dom_sf"/>
</dbReference>
<comment type="caution">
    <text evidence="2">The sequence shown here is derived from an EMBL/GenBank/DDBJ whole genome shotgun (WGS) entry which is preliminary data.</text>
</comment>
<dbReference type="SUPFAM" id="SSF51621">
    <property type="entry name" value="Phosphoenolpyruvate/pyruvate domain"/>
    <property type="match status" value="1"/>
</dbReference>
<dbReference type="Proteomes" id="UP000545493">
    <property type="component" value="Unassembled WGS sequence"/>
</dbReference>
<gene>
    <name evidence="2" type="ORF">FHU38_001800</name>
</gene>
<protein>
    <submittedName>
        <fullName evidence="2">Phosphoenolpyruvate-protein kinase (PTS system EI component)</fullName>
    </submittedName>
</protein>
<keyword evidence="3" id="KW-1185">Reference proteome</keyword>
<evidence type="ECO:0000313" key="3">
    <source>
        <dbReference type="Proteomes" id="UP000545493"/>
    </source>
</evidence>